<gene>
    <name evidence="2" type="ORF">Mth01_07550</name>
</gene>
<feature type="domain" description="Hemerythrin-like" evidence="1">
    <location>
        <begin position="17"/>
        <end position="133"/>
    </location>
</feature>
<evidence type="ECO:0000313" key="2">
    <source>
        <dbReference type="EMBL" id="GIH68502.1"/>
    </source>
</evidence>
<dbReference type="EMBL" id="BOOG01000008">
    <property type="protein sequence ID" value="GIH68502.1"/>
    <property type="molecule type" value="Genomic_DNA"/>
</dbReference>
<dbReference type="Pfam" id="PF01814">
    <property type="entry name" value="Hemerythrin"/>
    <property type="match status" value="1"/>
</dbReference>
<dbReference type="PANTHER" id="PTHR35585">
    <property type="entry name" value="HHE DOMAIN PROTEIN (AFU_ORTHOLOGUE AFUA_4G00730)"/>
    <property type="match status" value="1"/>
</dbReference>
<dbReference type="PANTHER" id="PTHR35585:SF1">
    <property type="entry name" value="HHE DOMAIN PROTEIN (AFU_ORTHOLOGUE AFUA_4G00730)"/>
    <property type="match status" value="1"/>
</dbReference>
<sequence length="195" mass="22048">MTDVQHPVPELMRENDVVDLLIHQHSMIRDMLDEVAKAPEDGRAEAFRRLVRMLAVHETAEEEIVHPYARRKLDGGNAVVADRLAEEREAKRLVVVMDRNGPRHPDFLANLDMLRVAVLAHARAEERYEFPRLRARTSAMERRAMALGVRAAEAMAPTRPRPGVESAMRNLLLGPPVAIMDRARDLIAMAVGRKD</sequence>
<comment type="caution">
    <text evidence="2">The sequence shown here is derived from an EMBL/GenBank/DDBJ whole genome shotgun (WGS) entry which is preliminary data.</text>
</comment>
<dbReference type="AlphaFoldDB" id="A0A8J3R6X8"/>
<dbReference type="CDD" id="cd12108">
    <property type="entry name" value="Hr-like"/>
    <property type="match status" value="1"/>
</dbReference>
<reference evidence="2" key="1">
    <citation type="submission" date="2021-01" db="EMBL/GenBank/DDBJ databases">
        <title>Whole genome shotgun sequence of Sphaerimonospora thailandensis NBRC 107569.</title>
        <authorList>
            <person name="Komaki H."/>
            <person name="Tamura T."/>
        </authorList>
    </citation>
    <scope>NUCLEOTIDE SEQUENCE</scope>
    <source>
        <strain evidence="2">NBRC 107569</strain>
    </source>
</reference>
<evidence type="ECO:0000313" key="3">
    <source>
        <dbReference type="Proteomes" id="UP000610966"/>
    </source>
</evidence>
<name>A0A8J3R6X8_9ACTN</name>
<dbReference type="Proteomes" id="UP000610966">
    <property type="component" value="Unassembled WGS sequence"/>
</dbReference>
<evidence type="ECO:0000259" key="1">
    <source>
        <dbReference type="Pfam" id="PF01814"/>
    </source>
</evidence>
<organism evidence="2 3">
    <name type="scientific">Sphaerimonospora thailandensis</name>
    <dbReference type="NCBI Taxonomy" id="795644"/>
    <lineage>
        <taxon>Bacteria</taxon>
        <taxon>Bacillati</taxon>
        <taxon>Actinomycetota</taxon>
        <taxon>Actinomycetes</taxon>
        <taxon>Streptosporangiales</taxon>
        <taxon>Streptosporangiaceae</taxon>
        <taxon>Sphaerimonospora</taxon>
    </lineage>
</organism>
<proteinExistence type="predicted"/>
<protein>
    <submittedName>
        <fullName evidence="2">Hemerythrin</fullName>
    </submittedName>
</protein>
<dbReference type="Gene3D" id="1.20.120.520">
    <property type="entry name" value="nmb1532 protein domain like"/>
    <property type="match status" value="1"/>
</dbReference>
<accession>A0A8J3R6X8</accession>
<keyword evidence="3" id="KW-1185">Reference proteome</keyword>
<dbReference type="RefSeq" id="WP_239089328.1">
    <property type="nucleotide sequence ID" value="NZ_BOOG01000008.1"/>
</dbReference>
<dbReference type="InterPro" id="IPR012312">
    <property type="entry name" value="Hemerythrin-like"/>
</dbReference>